<feature type="compositionally biased region" description="Pro residues" evidence="1">
    <location>
        <begin position="25"/>
        <end position="37"/>
    </location>
</feature>
<evidence type="ECO:0000259" key="2">
    <source>
        <dbReference type="SMART" id="SM00848"/>
    </source>
</evidence>
<accession>A0A1D1YX47</accession>
<evidence type="ECO:0000313" key="3">
    <source>
        <dbReference type="EMBL" id="JAT59186.1"/>
    </source>
</evidence>
<proteinExistence type="predicted"/>
<evidence type="ECO:0000256" key="1">
    <source>
        <dbReference type="SAM" id="MobiDB-lite"/>
    </source>
</evidence>
<sequence>VRVPPTPPSPPSLYKNPFSGRPRLPHPSPDLVPPLLPHPSADLARRPNPRSTMSSNPGEAPGADAEKKKPEQEQSSGAEGKRELTDEEVAERHRAWMEEHGRVYADEAERERRLGIFRDNLRHIEAHNRGGHSYSLGLNQFADLTHDEFRSTYCGGFRPPTPADLEADGLGAAHRPAPDAPAPPQP</sequence>
<feature type="compositionally biased region" description="Basic and acidic residues" evidence="1">
    <location>
        <begin position="79"/>
        <end position="93"/>
    </location>
</feature>
<gene>
    <name evidence="3" type="primary">BROM1_4</name>
    <name evidence="3" type="ORF">g.28741</name>
</gene>
<feature type="domain" description="Cathepsin propeptide inhibitor" evidence="2">
    <location>
        <begin position="93"/>
        <end position="149"/>
    </location>
</feature>
<feature type="region of interest" description="Disordered" evidence="1">
    <location>
        <begin position="155"/>
        <end position="186"/>
    </location>
</feature>
<dbReference type="Pfam" id="PF08246">
    <property type="entry name" value="Inhibitor_I29"/>
    <property type="match status" value="1"/>
</dbReference>
<reference evidence="3" key="1">
    <citation type="submission" date="2015-07" db="EMBL/GenBank/DDBJ databases">
        <title>Transcriptome Assembly of Anthurium amnicola.</title>
        <authorList>
            <person name="Suzuki J."/>
        </authorList>
    </citation>
    <scope>NUCLEOTIDE SEQUENCE</scope>
</reference>
<dbReference type="InterPro" id="IPR013201">
    <property type="entry name" value="Prot_inhib_I29"/>
</dbReference>
<feature type="non-terminal residue" evidence="3">
    <location>
        <position position="1"/>
    </location>
</feature>
<organism evidence="3">
    <name type="scientific">Anthurium amnicola</name>
    <dbReference type="NCBI Taxonomy" id="1678845"/>
    <lineage>
        <taxon>Eukaryota</taxon>
        <taxon>Viridiplantae</taxon>
        <taxon>Streptophyta</taxon>
        <taxon>Embryophyta</taxon>
        <taxon>Tracheophyta</taxon>
        <taxon>Spermatophyta</taxon>
        <taxon>Magnoliopsida</taxon>
        <taxon>Liliopsida</taxon>
        <taxon>Araceae</taxon>
        <taxon>Pothoideae</taxon>
        <taxon>Potheae</taxon>
        <taxon>Anthurium</taxon>
    </lineage>
</organism>
<dbReference type="EMBL" id="GDJX01008750">
    <property type="protein sequence ID" value="JAT59186.1"/>
    <property type="molecule type" value="Transcribed_RNA"/>
</dbReference>
<protein>
    <submittedName>
        <fullName evidence="3">Fruit bromelain</fullName>
    </submittedName>
</protein>
<dbReference type="InterPro" id="IPR038765">
    <property type="entry name" value="Papain-like_cys_pep_sf"/>
</dbReference>
<feature type="compositionally biased region" description="Pro residues" evidence="1">
    <location>
        <begin position="1"/>
        <end position="11"/>
    </location>
</feature>
<dbReference type="AlphaFoldDB" id="A0A1D1YX47"/>
<dbReference type="SMART" id="SM00848">
    <property type="entry name" value="Inhibitor_I29"/>
    <property type="match status" value="1"/>
</dbReference>
<dbReference type="SUPFAM" id="SSF54001">
    <property type="entry name" value="Cysteine proteinases"/>
    <property type="match status" value="1"/>
</dbReference>
<dbReference type="Gene3D" id="1.10.287.2250">
    <property type="match status" value="1"/>
</dbReference>
<name>A0A1D1YX47_9ARAE</name>
<feature type="region of interest" description="Disordered" evidence="1">
    <location>
        <begin position="1"/>
        <end position="93"/>
    </location>
</feature>